<dbReference type="Pfam" id="PF01464">
    <property type="entry name" value="SLT"/>
    <property type="match status" value="1"/>
</dbReference>
<dbReference type="SUPFAM" id="SSF53955">
    <property type="entry name" value="Lysozyme-like"/>
    <property type="match status" value="1"/>
</dbReference>
<evidence type="ECO:0000313" key="3">
    <source>
        <dbReference type="EMBL" id="ANH48176.1"/>
    </source>
</evidence>
<dbReference type="PATRIC" id="fig|210.2441.peg.610"/>
<dbReference type="InterPro" id="IPR023346">
    <property type="entry name" value="Lysozyme-like_dom_sf"/>
</dbReference>
<organism evidence="3 4">
    <name type="scientific">Helicobacter pylori</name>
    <name type="common">Campylobacter pylori</name>
    <dbReference type="NCBI Taxonomy" id="210"/>
    <lineage>
        <taxon>Bacteria</taxon>
        <taxon>Pseudomonadati</taxon>
        <taxon>Campylobacterota</taxon>
        <taxon>Epsilonproteobacteria</taxon>
        <taxon>Campylobacterales</taxon>
        <taxon>Helicobacteraceae</taxon>
        <taxon>Helicobacter</taxon>
    </lineage>
</organism>
<evidence type="ECO:0000313" key="4">
    <source>
        <dbReference type="Proteomes" id="UP000078062"/>
    </source>
</evidence>
<gene>
    <name evidence="3" type="ORF">AA977_02970</name>
</gene>
<dbReference type="RefSeq" id="WP_064434520.1">
    <property type="nucleotide sequence ID" value="NZ_CP011486.1"/>
</dbReference>
<dbReference type="Gene3D" id="1.10.530.10">
    <property type="match status" value="1"/>
</dbReference>
<dbReference type="PANTHER" id="PTHR37423">
    <property type="entry name" value="SOLUBLE LYTIC MUREIN TRANSGLYCOSYLASE-RELATED"/>
    <property type="match status" value="1"/>
</dbReference>
<reference evidence="3 4" key="1">
    <citation type="submission" date="2014-04" db="EMBL/GenBank/DDBJ databases">
        <title>Detecting global and local adaptation in a worldwide sample of Helicobacter pylori genomes.</title>
        <authorList>
            <person name="Montano V."/>
            <person name="Didelot X."/>
            <person name="Foll M."/>
            <person name="Linz B."/>
            <person name="Reinhardt R."/>
            <person name="Suerbaum S."/>
            <person name="Moodley Y."/>
            <person name="Jensen J.D."/>
        </authorList>
    </citation>
    <scope>NUCLEOTIDE SEQUENCE [LARGE SCALE GENOMIC DNA]</scope>
    <source>
        <strain evidence="3 4">K26A1</strain>
    </source>
</reference>
<proteinExistence type="inferred from homology"/>
<dbReference type="EMBL" id="CP011486">
    <property type="protein sequence ID" value="ANH48176.1"/>
    <property type="molecule type" value="Genomic_DNA"/>
</dbReference>
<accession>A0A1A9HCR5</accession>
<dbReference type="PANTHER" id="PTHR37423:SF2">
    <property type="entry name" value="MEMBRANE-BOUND LYTIC MUREIN TRANSGLYCOSYLASE C"/>
    <property type="match status" value="1"/>
</dbReference>
<name>A0A1A9HCR5_HELPX</name>
<dbReference type="AlphaFoldDB" id="A0A1A9HCR5"/>
<dbReference type="CDD" id="cd13401">
    <property type="entry name" value="Slt70-like"/>
    <property type="match status" value="1"/>
</dbReference>
<evidence type="ECO:0000259" key="2">
    <source>
        <dbReference type="Pfam" id="PF01464"/>
    </source>
</evidence>
<dbReference type="InterPro" id="IPR008258">
    <property type="entry name" value="Transglycosylase_SLT_dom_1"/>
</dbReference>
<feature type="domain" description="Transglycosylase SLT" evidence="2">
    <location>
        <begin position="397"/>
        <end position="507"/>
    </location>
</feature>
<dbReference type="Proteomes" id="UP000078062">
    <property type="component" value="Chromosome"/>
</dbReference>
<evidence type="ECO:0000256" key="1">
    <source>
        <dbReference type="ARBA" id="ARBA00007734"/>
    </source>
</evidence>
<protein>
    <submittedName>
        <fullName evidence="3">Lytic murein transglycosylase</fullName>
    </submittedName>
</protein>
<comment type="similarity">
    <text evidence="1">Belongs to the transglycosylase Slt family.</text>
</comment>
<sequence length="558" mass="65495">MRFFILFFMGMLGIGFSQTELDLKDLEKKPAGIVRDYYLWRYISDKKTSLENAKKAYELTQNKNNALQKAMQEKGLDNADKTPDAKMPEDIYCKQIALESMLEELDAFQNSCIAIALKSKIKDFDKIPIQTLKILQAKIKESYPILYEELEILQSKNVSASLFKANAQVFSVLFNHLSYEKKLQLFEEHIPIKELNRLLDENYPAFNRLIYQVILDPKLDHFKDALAKSNATHSNAQTFFILGINEILRKKLSKALKYFERSEEVVKDDDFSKNRAIFWQYLVSKKKKTLERLSQSPALNLYSLYANRKLKATPNYRIISHLQNLSQEDPPFNTYDPFLWQIFKEKTLSLKDEGAFNTMLKSLYYEKSAPELTYLLSQRNKDNTYYYLSPYEGIIEWQSVDEKAMAYAIARQESFLLPALISRSFALGLMQIMPFNVGPFAKSLGMDNIDLNDMFNPNIALKFGNYYLNHLKKEFNHPLFVAYAYNAGPGFLRRWLESSKRFREKNHFEPWLSMELMPYSETRMYGFRVMLNYLIYQEIFGNFIFVDTFLEQTLTKDK</sequence>